<accession>A0A1Z5K960</accession>
<keyword evidence="3" id="KW-1185">Reference proteome</keyword>
<reference evidence="2 3" key="1">
    <citation type="journal article" date="2015" name="Plant Cell">
        <title>Oil accumulation by the oleaginous diatom Fistulifera solaris as revealed by the genome and transcriptome.</title>
        <authorList>
            <person name="Tanaka T."/>
            <person name="Maeda Y."/>
            <person name="Veluchamy A."/>
            <person name="Tanaka M."/>
            <person name="Abida H."/>
            <person name="Marechal E."/>
            <person name="Bowler C."/>
            <person name="Muto M."/>
            <person name="Sunaga Y."/>
            <person name="Tanaka M."/>
            <person name="Yoshino T."/>
            <person name="Taniguchi T."/>
            <person name="Fukuda Y."/>
            <person name="Nemoto M."/>
            <person name="Matsumoto M."/>
            <person name="Wong P.S."/>
            <person name="Aburatani S."/>
            <person name="Fujibuchi W."/>
        </authorList>
    </citation>
    <scope>NUCLEOTIDE SEQUENCE [LARGE SCALE GENOMIC DNA]</scope>
    <source>
        <strain evidence="2 3">JPCC DA0580</strain>
    </source>
</reference>
<protein>
    <submittedName>
        <fullName evidence="2">Uncharacterized protein</fullName>
    </submittedName>
</protein>
<dbReference type="EMBL" id="BDSP01000187">
    <property type="protein sequence ID" value="GAX22726.1"/>
    <property type="molecule type" value="Genomic_DNA"/>
</dbReference>
<gene>
    <name evidence="2" type="ORF">FisN_4Hh162</name>
</gene>
<proteinExistence type="predicted"/>
<keyword evidence="1" id="KW-0732">Signal</keyword>
<dbReference type="Proteomes" id="UP000198406">
    <property type="component" value="Unassembled WGS sequence"/>
</dbReference>
<evidence type="ECO:0000313" key="2">
    <source>
        <dbReference type="EMBL" id="GAX22726.1"/>
    </source>
</evidence>
<feature type="signal peptide" evidence="1">
    <location>
        <begin position="1"/>
        <end position="20"/>
    </location>
</feature>
<comment type="caution">
    <text evidence="2">The sequence shown here is derived from an EMBL/GenBank/DDBJ whole genome shotgun (WGS) entry which is preliminary data.</text>
</comment>
<feature type="chain" id="PRO_5012261271" evidence="1">
    <location>
        <begin position="21"/>
        <end position="262"/>
    </location>
</feature>
<dbReference type="AlphaFoldDB" id="A0A1Z5K960"/>
<evidence type="ECO:0000256" key="1">
    <source>
        <dbReference type="SAM" id="SignalP"/>
    </source>
</evidence>
<dbReference type="OrthoDB" id="48965at2759"/>
<organism evidence="2 3">
    <name type="scientific">Fistulifera solaris</name>
    <name type="common">Oleaginous diatom</name>
    <dbReference type="NCBI Taxonomy" id="1519565"/>
    <lineage>
        <taxon>Eukaryota</taxon>
        <taxon>Sar</taxon>
        <taxon>Stramenopiles</taxon>
        <taxon>Ochrophyta</taxon>
        <taxon>Bacillariophyta</taxon>
        <taxon>Bacillariophyceae</taxon>
        <taxon>Bacillariophycidae</taxon>
        <taxon>Naviculales</taxon>
        <taxon>Naviculaceae</taxon>
        <taxon>Fistulifera</taxon>
    </lineage>
</organism>
<dbReference type="InParanoid" id="A0A1Z5K960"/>
<name>A0A1Z5K960_FISSO</name>
<sequence length="262" mass="28803">MPCLMRLLVCSLLSVVGVQGFYLYPTIHAGKSALKTSSSDYSVSDQQRRDLLVASTATTFAAMLFLGHTQAQSASKLETTSTKTLSLLENVDQALEYIDAECDRRFLHAVVASDYQLLYKGLSSAQNQIALSSAPDNLLQSSSDDAPLFRTLEEAMQPQPLQPSTSRIAVANAVAAQRMGATVCSIWPLGPNVHFAWLEHGTSFRGTWDTEMIVDGVDCGRMSLEDALESNKEILFRSERYLAVPLSMEQELVQKLKNSFII</sequence>
<evidence type="ECO:0000313" key="3">
    <source>
        <dbReference type="Proteomes" id="UP000198406"/>
    </source>
</evidence>